<reference evidence="3 4" key="1">
    <citation type="submission" date="2024-07" db="EMBL/GenBank/DDBJ databases">
        <title>Characterization of a bacterium isolated from hydrolysated instant sea cucumber by whole-genome sequencing and metabolomics.</title>
        <authorList>
            <person name="Luo X."/>
            <person name="Zhang Z."/>
            <person name="Zheng Z."/>
            <person name="Zhang W."/>
            <person name="Ming T."/>
            <person name="Jiao L."/>
            <person name="Su X."/>
            <person name="Kong F."/>
            <person name="Xu J."/>
        </authorList>
    </citation>
    <scope>NUCLEOTIDE SEQUENCE [LARGE SCALE GENOMIC DNA]</scope>
    <source>
        <strain evidence="3 4">XL-2024</strain>
    </source>
</reference>
<accession>A0ABV3VZE5</accession>
<gene>
    <name evidence="3" type="ORF">AB1300_14220</name>
</gene>
<dbReference type="InterPro" id="IPR005625">
    <property type="entry name" value="PepSY-ass_TM"/>
</dbReference>
<feature type="transmembrane region" description="Helical" evidence="1">
    <location>
        <begin position="152"/>
        <end position="172"/>
    </location>
</feature>
<sequence length="387" mass="43596">MISYYFWKEGIFIKTRKIISKIHLWLSMLAGIFIVLIGLTGSLLVFEPELNNLLHPNLYKVTEGEKVTYQQALEVVSEAYPNGQIDRVYTPSEPKARGVYLFRLKEGEEQKKIFVDPGTGNINGTLGDQALFSLIAEFHEKLLLKDFNGEQIIGIIGFIFFFITLSGLYLWWPGIKKMARGFTLRRNANPFIRQYDLHKVIGGVSIPFLLVVSLTGALFVYDEVIFGWFGAKAKVMPPEEQLISTALPSGKLPLDELISMAEKEVPQGTVMQIRMPGEAEKGTPEGAVEFRLSDSYDPGNGNVKVWLDQYSGKVVGKLDPHVDSGLVYQTWHLPLHTGSFGGLFTKILYAIGGLTPSILMFTGVYMWWYKKKNKNKRKQKTDTKAVV</sequence>
<organism evidence="3 4">
    <name type="scientific">Lysinibacillus xylanilyticus</name>
    <dbReference type="NCBI Taxonomy" id="582475"/>
    <lineage>
        <taxon>Bacteria</taxon>
        <taxon>Bacillati</taxon>
        <taxon>Bacillota</taxon>
        <taxon>Bacilli</taxon>
        <taxon>Bacillales</taxon>
        <taxon>Bacillaceae</taxon>
        <taxon>Lysinibacillus</taxon>
    </lineage>
</organism>
<feature type="domain" description="PepSY" evidence="2">
    <location>
        <begin position="251"/>
        <end position="317"/>
    </location>
</feature>
<evidence type="ECO:0000259" key="2">
    <source>
        <dbReference type="Pfam" id="PF03413"/>
    </source>
</evidence>
<feature type="transmembrane region" description="Helical" evidence="1">
    <location>
        <begin position="24"/>
        <end position="46"/>
    </location>
</feature>
<evidence type="ECO:0000313" key="3">
    <source>
        <dbReference type="EMBL" id="MEX3746293.1"/>
    </source>
</evidence>
<dbReference type="InterPro" id="IPR025711">
    <property type="entry name" value="PepSY"/>
</dbReference>
<evidence type="ECO:0000256" key="1">
    <source>
        <dbReference type="SAM" id="Phobius"/>
    </source>
</evidence>
<comment type="caution">
    <text evidence="3">The sequence shown here is derived from an EMBL/GenBank/DDBJ whole genome shotgun (WGS) entry which is preliminary data.</text>
</comment>
<dbReference type="Pfam" id="PF03413">
    <property type="entry name" value="PepSY"/>
    <property type="match status" value="2"/>
</dbReference>
<keyword evidence="1" id="KW-0812">Transmembrane</keyword>
<name>A0ABV3VZE5_9BACI</name>
<dbReference type="Proteomes" id="UP001558534">
    <property type="component" value="Unassembled WGS sequence"/>
</dbReference>
<dbReference type="Pfam" id="PF03929">
    <property type="entry name" value="PepSY_TM"/>
    <property type="match status" value="1"/>
</dbReference>
<protein>
    <submittedName>
        <fullName evidence="3">PepSY-associated TM helix domain-containing protein</fullName>
    </submittedName>
</protein>
<feature type="transmembrane region" description="Helical" evidence="1">
    <location>
        <begin position="347"/>
        <end position="368"/>
    </location>
</feature>
<evidence type="ECO:0000313" key="4">
    <source>
        <dbReference type="Proteomes" id="UP001558534"/>
    </source>
</evidence>
<keyword evidence="1" id="KW-1133">Transmembrane helix</keyword>
<feature type="domain" description="PepSY" evidence="2">
    <location>
        <begin position="66"/>
        <end position="122"/>
    </location>
</feature>
<keyword evidence="1" id="KW-0472">Membrane</keyword>
<dbReference type="EMBL" id="JBFRHK010000008">
    <property type="protein sequence ID" value="MEX3746293.1"/>
    <property type="molecule type" value="Genomic_DNA"/>
</dbReference>
<dbReference type="RefSeq" id="WP_368637013.1">
    <property type="nucleotide sequence ID" value="NZ_JBFRHK010000008.1"/>
</dbReference>
<proteinExistence type="predicted"/>
<feature type="transmembrane region" description="Helical" evidence="1">
    <location>
        <begin position="200"/>
        <end position="221"/>
    </location>
</feature>
<dbReference type="PANTHER" id="PTHR34219">
    <property type="entry name" value="IRON-REGULATED INNER MEMBRANE PROTEIN-RELATED"/>
    <property type="match status" value="1"/>
</dbReference>
<keyword evidence="4" id="KW-1185">Reference proteome</keyword>